<comment type="pathway">
    <text evidence="1">Lipid metabolism; butanoate metabolism.</text>
</comment>
<protein>
    <recommendedName>
        <fullName evidence="8">Oxidoreductase</fullName>
    </recommendedName>
</protein>
<dbReference type="AlphaFoldDB" id="A0A0F0GBV6"/>
<dbReference type="RefSeq" id="WP_045317872.1">
    <property type="nucleotide sequence ID" value="NZ_JYJG01000489.1"/>
</dbReference>
<keyword evidence="3" id="KW-0560">Oxidoreductase</keyword>
<dbReference type="Proteomes" id="UP000033393">
    <property type="component" value="Unassembled WGS sequence"/>
</dbReference>
<feature type="domain" description="3-hydroxyacyl-CoA dehydrogenase NAD binding" evidence="5">
    <location>
        <begin position="286"/>
        <end position="463"/>
    </location>
</feature>
<evidence type="ECO:0000313" key="7">
    <source>
        <dbReference type="Proteomes" id="UP000033393"/>
    </source>
</evidence>
<evidence type="ECO:0000256" key="2">
    <source>
        <dbReference type="ARBA" id="ARBA00009463"/>
    </source>
</evidence>
<evidence type="ECO:0000313" key="6">
    <source>
        <dbReference type="EMBL" id="KJK33897.1"/>
    </source>
</evidence>
<accession>A0A0F0GBV6</accession>
<dbReference type="PATRIC" id="fig|68170.10.peg.2200"/>
<proteinExistence type="inferred from homology"/>
<dbReference type="Pfam" id="PF00725">
    <property type="entry name" value="3HCDH"/>
    <property type="match status" value="2"/>
</dbReference>
<dbReference type="Gene3D" id="1.10.1040.10">
    <property type="entry name" value="N-(1-d-carboxylethyl)-l-norvaline Dehydrogenase, domain 2"/>
    <property type="match status" value="2"/>
</dbReference>
<gene>
    <name evidence="6" type="ORF">UK23_44455</name>
</gene>
<dbReference type="GO" id="GO:0006635">
    <property type="term" value="P:fatty acid beta-oxidation"/>
    <property type="evidence" value="ECO:0007669"/>
    <property type="project" value="TreeGrafter"/>
</dbReference>
<feature type="domain" description="3-hydroxyacyl-CoA dehydrogenase C-terminal" evidence="4">
    <location>
        <begin position="466"/>
        <end position="559"/>
    </location>
</feature>
<evidence type="ECO:0000256" key="1">
    <source>
        <dbReference type="ARBA" id="ARBA00005086"/>
    </source>
</evidence>
<dbReference type="PANTHER" id="PTHR48075">
    <property type="entry name" value="3-HYDROXYACYL-COA DEHYDROGENASE FAMILY PROTEIN"/>
    <property type="match status" value="1"/>
</dbReference>
<organism evidence="6 7">
    <name type="scientific">Lentzea aerocolonigenes</name>
    <name type="common">Lechevalieria aerocolonigenes</name>
    <name type="synonym">Saccharothrix aerocolonigenes</name>
    <dbReference type="NCBI Taxonomy" id="68170"/>
    <lineage>
        <taxon>Bacteria</taxon>
        <taxon>Bacillati</taxon>
        <taxon>Actinomycetota</taxon>
        <taxon>Actinomycetes</taxon>
        <taxon>Pseudonocardiales</taxon>
        <taxon>Pseudonocardiaceae</taxon>
        <taxon>Lentzea</taxon>
    </lineage>
</organism>
<dbReference type="InterPro" id="IPR013328">
    <property type="entry name" value="6PGD_dom2"/>
</dbReference>
<sequence>MPLVIGVVGLGGLGEGLAKVLLANGAEVIGVDSDLDVLSRVHRRLSGPQLTLATELVDLKRADLVIEALPEEFETKATMLQRLVEQCAPGTVFLTTTPTLSVAKLAIASGAPDRVVGLRYSIPPPYGQHASLIGTSMASPEAFHLARKAVRLAGTEIVSLGGRSAEAATALLYACMNRTINLADAGYATVEDLDTAVKLGCGLKFGPLHLLDLIGLDTVRTALGKLHEITGDDSYVPSPLLDRMVGEGLLGRKTGQGFHRYDDRGEIVPPARNRVTNGEPREIRRAGVVGAGLMGRGIAEILIVAGIPTTLLARTPEKAAEAQDKIWSSLTRGVQKGRMSEQDRQDVLARLAVGTGCETLGDADIVIEAVAEDMTVKRAVLQGIDEATKPGAIIATTTSSLSVTDCANATSRPADVIGLHFFNPAPVMKLVEIVRTEHTADEVHATAHALAKWLRKTAVDCADRVGFIVNHVLFPYLNDAIGMLARTDVTVEEIDTAIVTAFHHPMGPFTLLDTIGLDVSLAILETLGAASKAGEPVPAEELRRLVAAGHLGRKTGSGFRLVDKGK</sequence>
<evidence type="ECO:0000259" key="5">
    <source>
        <dbReference type="Pfam" id="PF02737"/>
    </source>
</evidence>
<dbReference type="GO" id="GO:0008691">
    <property type="term" value="F:3-hydroxybutyryl-CoA dehydrogenase activity"/>
    <property type="evidence" value="ECO:0007669"/>
    <property type="project" value="TreeGrafter"/>
</dbReference>
<reference evidence="6 7" key="1">
    <citation type="submission" date="2015-02" db="EMBL/GenBank/DDBJ databases">
        <authorList>
            <person name="Ju K.-S."/>
            <person name="Doroghazi J.R."/>
            <person name="Metcalf W."/>
        </authorList>
    </citation>
    <scope>NUCLEOTIDE SEQUENCE [LARGE SCALE GENOMIC DNA]</scope>
    <source>
        <strain evidence="6 7">NRRL B-16140</strain>
    </source>
</reference>
<dbReference type="GO" id="GO:0070403">
    <property type="term" value="F:NAD+ binding"/>
    <property type="evidence" value="ECO:0007669"/>
    <property type="project" value="InterPro"/>
</dbReference>
<feature type="domain" description="3-hydroxyacyl-CoA dehydrogenase C-terminal" evidence="4">
    <location>
        <begin position="169"/>
        <end position="261"/>
    </location>
</feature>
<evidence type="ECO:0008006" key="8">
    <source>
        <dbReference type="Google" id="ProtNLM"/>
    </source>
</evidence>
<keyword evidence="7" id="KW-1185">Reference proteome</keyword>
<feature type="domain" description="3-hydroxyacyl-CoA dehydrogenase NAD binding" evidence="5">
    <location>
        <begin position="50"/>
        <end position="158"/>
    </location>
</feature>
<dbReference type="InterPro" id="IPR006176">
    <property type="entry name" value="3-OHacyl-CoA_DH_NAD-bd"/>
</dbReference>
<dbReference type="PANTHER" id="PTHR48075:SF9">
    <property type="entry name" value="3-HYDROXYBUTYRYL-COA DEHYDROGENASE"/>
    <property type="match status" value="1"/>
</dbReference>
<dbReference type="InterPro" id="IPR006108">
    <property type="entry name" value="3HC_DH_C"/>
</dbReference>
<dbReference type="InterPro" id="IPR036291">
    <property type="entry name" value="NAD(P)-bd_dom_sf"/>
</dbReference>
<dbReference type="SUPFAM" id="SSF48179">
    <property type="entry name" value="6-phosphogluconate dehydrogenase C-terminal domain-like"/>
    <property type="match status" value="2"/>
</dbReference>
<dbReference type="Gene3D" id="3.40.50.720">
    <property type="entry name" value="NAD(P)-binding Rossmann-like Domain"/>
    <property type="match status" value="2"/>
</dbReference>
<dbReference type="EMBL" id="JYJG01000489">
    <property type="protein sequence ID" value="KJK33897.1"/>
    <property type="molecule type" value="Genomic_DNA"/>
</dbReference>
<dbReference type="InterPro" id="IPR008927">
    <property type="entry name" value="6-PGluconate_DH-like_C_sf"/>
</dbReference>
<name>A0A0F0GBV6_LENAE</name>
<evidence type="ECO:0000256" key="3">
    <source>
        <dbReference type="ARBA" id="ARBA00023002"/>
    </source>
</evidence>
<evidence type="ECO:0000259" key="4">
    <source>
        <dbReference type="Pfam" id="PF00725"/>
    </source>
</evidence>
<dbReference type="Pfam" id="PF02737">
    <property type="entry name" value="3HCDH_N"/>
    <property type="match status" value="2"/>
</dbReference>
<comment type="caution">
    <text evidence="6">The sequence shown here is derived from an EMBL/GenBank/DDBJ whole genome shotgun (WGS) entry which is preliminary data.</text>
</comment>
<comment type="similarity">
    <text evidence="2">Belongs to the 3-hydroxyacyl-CoA dehydrogenase family.</text>
</comment>
<dbReference type="SUPFAM" id="SSF51735">
    <property type="entry name" value="NAD(P)-binding Rossmann-fold domains"/>
    <property type="match status" value="2"/>
</dbReference>
<dbReference type="FunFam" id="3.40.50.720:FF:000009">
    <property type="entry name" value="Fatty oxidation complex, alpha subunit"/>
    <property type="match status" value="1"/>
</dbReference>